<dbReference type="STRING" id="8469.M7BLN8"/>
<dbReference type="PANTHER" id="PTHR11937">
    <property type="entry name" value="ACTIN"/>
    <property type="match status" value="1"/>
</dbReference>
<sequence>MAAEQWLLAGHPALKAVSCQQQRRSKDSRANTVLTFALLLVTALPSELSSWPAAAALQLPSSEGSAAANRSTDKKSKTLWGLFFGSVVTLCADASDEFVKCGYAGSNFPEHIFPALVGRPIIRSTAKVGNIEIKDLMVGDEASELRSMLEVNYPMENGIVRNWDDMKHLWDYTFGPEKLNIDTKNCKILLTEPPMNPTKNREKIVEVMFETYQFSGVYVAIQAVLTLYAQGLLTGVVVDSGDGVTHICPVYEGFSLPHLTRRLDIAGRDITRYLIKLLLLRGYAFNHSADFETVRMIKEKLCYVGYNIVQEQKLALETTVLVESYTLPDGRIIKVGGERFEAPEALFQPHLINVEGVGVAELLFNTIQAADIDTRSEFYKHIVLSGGSTMYPGLPSRLERELKQLYLEGVLKGDVEKLSKFKIRIEDPPRRKHMVFLGGAVLADIMKDKDNFWMTRQEYQEKGVRVLEKLGVTVR</sequence>
<accession>M7BLN8</accession>
<name>M7BLN8_CHEMY</name>
<dbReference type="PRINTS" id="PR00190">
    <property type="entry name" value="ACTIN"/>
</dbReference>
<dbReference type="Pfam" id="PF00022">
    <property type="entry name" value="Actin"/>
    <property type="match status" value="1"/>
</dbReference>
<dbReference type="AlphaFoldDB" id="M7BLN8"/>
<evidence type="ECO:0000256" key="2">
    <source>
        <dbReference type="ARBA" id="ARBA00010121"/>
    </source>
</evidence>
<evidence type="ECO:0000256" key="1">
    <source>
        <dbReference type="ARBA" id="ARBA00004245"/>
    </source>
</evidence>
<gene>
    <name evidence="8" type="ORF">UY3_09927</name>
</gene>
<comment type="subcellular location">
    <subcellularLocation>
        <location evidence="1">Cytoplasm</location>
        <location evidence="1">Cytoskeleton</location>
    </subcellularLocation>
</comment>
<evidence type="ECO:0000256" key="4">
    <source>
        <dbReference type="ARBA" id="ARBA00022741"/>
    </source>
</evidence>
<dbReference type="FunFam" id="3.30.420.40:FF:000538">
    <property type="entry name" value="Actin-related protein 2"/>
    <property type="match status" value="1"/>
</dbReference>
<reference evidence="9" key="1">
    <citation type="journal article" date="2013" name="Nat. Genet.">
        <title>The draft genomes of soft-shell turtle and green sea turtle yield insights into the development and evolution of the turtle-specific body plan.</title>
        <authorList>
            <person name="Wang Z."/>
            <person name="Pascual-Anaya J."/>
            <person name="Zadissa A."/>
            <person name="Li W."/>
            <person name="Niimura Y."/>
            <person name="Huang Z."/>
            <person name="Li C."/>
            <person name="White S."/>
            <person name="Xiong Z."/>
            <person name="Fang D."/>
            <person name="Wang B."/>
            <person name="Ming Y."/>
            <person name="Chen Y."/>
            <person name="Zheng Y."/>
            <person name="Kuraku S."/>
            <person name="Pignatelli M."/>
            <person name="Herrero J."/>
            <person name="Beal K."/>
            <person name="Nozawa M."/>
            <person name="Li Q."/>
            <person name="Wang J."/>
            <person name="Zhang H."/>
            <person name="Yu L."/>
            <person name="Shigenobu S."/>
            <person name="Wang J."/>
            <person name="Liu J."/>
            <person name="Flicek P."/>
            <person name="Searle S."/>
            <person name="Wang J."/>
            <person name="Kuratani S."/>
            <person name="Yin Y."/>
            <person name="Aken B."/>
            <person name="Zhang G."/>
            <person name="Irie N."/>
        </authorList>
    </citation>
    <scope>NUCLEOTIDE SEQUENCE [LARGE SCALE GENOMIC DNA]</scope>
</reference>
<keyword evidence="4" id="KW-0547">Nucleotide-binding</keyword>
<evidence type="ECO:0000256" key="5">
    <source>
        <dbReference type="ARBA" id="ARBA00022840"/>
    </source>
</evidence>
<comment type="similarity">
    <text evidence="2">Belongs to the actin family. ARP2 subfamily.</text>
</comment>
<organism evidence="8 9">
    <name type="scientific">Chelonia mydas</name>
    <name type="common">Green sea-turtle</name>
    <name type="synonym">Chelonia agassizi</name>
    <dbReference type="NCBI Taxonomy" id="8469"/>
    <lineage>
        <taxon>Eukaryota</taxon>
        <taxon>Metazoa</taxon>
        <taxon>Chordata</taxon>
        <taxon>Craniata</taxon>
        <taxon>Vertebrata</taxon>
        <taxon>Euteleostomi</taxon>
        <taxon>Archelosauria</taxon>
        <taxon>Testudinata</taxon>
        <taxon>Testudines</taxon>
        <taxon>Cryptodira</taxon>
        <taxon>Durocryptodira</taxon>
        <taxon>Americhelydia</taxon>
        <taxon>Chelonioidea</taxon>
        <taxon>Cheloniidae</taxon>
        <taxon>Chelonia</taxon>
    </lineage>
</organism>
<dbReference type="EMBL" id="KB538130">
    <property type="protein sequence ID" value="EMP32918.1"/>
    <property type="molecule type" value="Genomic_DNA"/>
</dbReference>
<keyword evidence="5" id="KW-0067">ATP-binding</keyword>
<dbReference type="InterPro" id="IPR020902">
    <property type="entry name" value="Actin/actin-like_CS"/>
</dbReference>
<dbReference type="InterPro" id="IPR043129">
    <property type="entry name" value="ATPase_NBD"/>
</dbReference>
<evidence type="ECO:0000256" key="3">
    <source>
        <dbReference type="ARBA" id="ARBA00022490"/>
    </source>
</evidence>
<evidence type="ECO:0000313" key="9">
    <source>
        <dbReference type="Proteomes" id="UP000031443"/>
    </source>
</evidence>
<dbReference type="GO" id="GO:0005856">
    <property type="term" value="C:cytoskeleton"/>
    <property type="evidence" value="ECO:0007669"/>
    <property type="project" value="UniProtKB-SubCell"/>
</dbReference>
<keyword evidence="3" id="KW-0963">Cytoplasm</keyword>
<proteinExistence type="inferred from homology"/>
<keyword evidence="9" id="KW-1185">Reference proteome</keyword>
<evidence type="ECO:0000256" key="6">
    <source>
        <dbReference type="ARBA" id="ARBA00023203"/>
    </source>
</evidence>
<keyword evidence="6" id="KW-0009">Actin-binding</keyword>
<dbReference type="FunFam" id="3.90.640.10:FF:000005">
    <property type="entry name" value="Actin-related protein 2"/>
    <property type="match status" value="1"/>
</dbReference>
<dbReference type="GO" id="GO:0003779">
    <property type="term" value="F:actin binding"/>
    <property type="evidence" value="ECO:0007669"/>
    <property type="project" value="UniProtKB-KW"/>
</dbReference>
<dbReference type="CDD" id="cd10220">
    <property type="entry name" value="ASKHA_NBD_Arp2"/>
    <property type="match status" value="1"/>
</dbReference>
<dbReference type="PROSITE" id="PS01132">
    <property type="entry name" value="ACTINS_ACT_LIKE"/>
    <property type="match status" value="1"/>
</dbReference>
<dbReference type="SMART" id="SM00268">
    <property type="entry name" value="ACTIN"/>
    <property type="match status" value="1"/>
</dbReference>
<keyword evidence="7" id="KW-0206">Cytoskeleton</keyword>
<dbReference type="InterPro" id="IPR004000">
    <property type="entry name" value="Actin"/>
</dbReference>
<evidence type="ECO:0000313" key="8">
    <source>
        <dbReference type="EMBL" id="EMP32918.1"/>
    </source>
</evidence>
<protein>
    <submittedName>
        <fullName evidence="8">Actin-related protein 2</fullName>
    </submittedName>
</protein>
<evidence type="ECO:0000256" key="7">
    <source>
        <dbReference type="ARBA" id="ARBA00023212"/>
    </source>
</evidence>
<dbReference type="Gene3D" id="3.90.640.10">
    <property type="entry name" value="Actin, Chain A, domain 4"/>
    <property type="match status" value="1"/>
</dbReference>
<dbReference type="Gene3D" id="3.30.420.40">
    <property type="match status" value="2"/>
</dbReference>
<dbReference type="GO" id="GO:0005524">
    <property type="term" value="F:ATP binding"/>
    <property type="evidence" value="ECO:0007669"/>
    <property type="project" value="UniProtKB-KW"/>
</dbReference>
<dbReference type="SUPFAM" id="SSF53067">
    <property type="entry name" value="Actin-like ATPase domain"/>
    <property type="match status" value="2"/>
</dbReference>
<dbReference type="Proteomes" id="UP000031443">
    <property type="component" value="Unassembled WGS sequence"/>
</dbReference>